<evidence type="ECO:0000256" key="2">
    <source>
        <dbReference type="ARBA" id="ARBA00007749"/>
    </source>
</evidence>
<dbReference type="SUPFAM" id="SSF56281">
    <property type="entry name" value="Metallo-hydrolase/oxidoreductase"/>
    <property type="match status" value="1"/>
</dbReference>
<dbReference type="SMART" id="SM00849">
    <property type="entry name" value="Lactamase_B"/>
    <property type="match status" value="1"/>
</dbReference>
<feature type="domain" description="Metallo-beta-lactamase" evidence="6">
    <location>
        <begin position="33"/>
        <end position="247"/>
    </location>
</feature>
<comment type="similarity">
    <text evidence="2">Belongs to the metallo-beta-lactamase superfamily.</text>
</comment>
<evidence type="ECO:0000256" key="4">
    <source>
        <dbReference type="ARBA" id="ARBA00022801"/>
    </source>
</evidence>
<protein>
    <submittedName>
        <fullName evidence="7">N-acyl homoserine lactonase family protein</fullName>
    </submittedName>
</protein>
<evidence type="ECO:0000256" key="3">
    <source>
        <dbReference type="ARBA" id="ARBA00022723"/>
    </source>
</evidence>
<accession>A0ABT7J7J6</accession>
<name>A0ABT7J7J6_9ACTN</name>
<dbReference type="Pfam" id="PF00753">
    <property type="entry name" value="Lactamase_B"/>
    <property type="match status" value="1"/>
</dbReference>
<sequence length="263" mass="28993">MAAKLRVTAVDAGPFTMSKGDLMYGASGTITIPSTVAVIEHADHGLILFDTGINHLVADPDTAETHWGPGLREAYGAQGFTREHAVDAQLGRLGHRTSDIAYVIYSHLHLDHAGGMGYFPDAVHVVQHDELRHAWWPDRWTARGYAYNDIRDTRGFDFLELDGDTDLFLDGSVRVFRTTGHTPGHQGIVLDLDNQGRIAFLGDAAHLQEALEGNVPMTSDWNIEQKLLTYGRIRALARAGVRIFLSHDPDHFAALPHDGAVWD</sequence>
<evidence type="ECO:0000259" key="6">
    <source>
        <dbReference type="SMART" id="SM00849"/>
    </source>
</evidence>
<evidence type="ECO:0000256" key="5">
    <source>
        <dbReference type="ARBA" id="ARBA00022833"/>
    </source>
</evidence>
<dbReference type="InterPro" id="IPR036866">
    <property type="entry name" value="RibonucZ/Hydroxyglut_hydro"/>
</dbReference>
<evidence type="ECO:0000256" key="1">
    <source>
        <dbReference type="ARBA" id="ARBA00001947"/>
    </source>
</evidence>
<gene>
    <name evidence="7" type="ORF">QNN03_30815</name>
</gene>
<keyword evidence="5" id="KW-0862">Zinc</keyword>
<dbReference type="RefSeq" id="WP_285436456.1">
    <property type="nucleotide sequence ID" value="NZ_JASJUS010000038.1"/>
</dbReference>
<keyword evidence="4" id="KW-0378">Hydrolase</keyword>
<dbReference type="Gene3D" id="3.60.15.10">
    <property type="entry name" value="Ribonuclease Z/Hydroxyacylglutathione hydrolase-like"/>
    <property type="match status" value="1"/>
</dbReference>
<keyword evidence="8" id="KW-1185">Reference proteome</keyword>
<comment type="cofactor">
    <cofactor evidence="1">
        <name>Zn(2+)</name>
        <dbReference type="ChEBI" id="CHEBI:29105"/>
    </cofactor>
</comment>
<keyword evidence="3" id="KW-0479">Metal-binding</keyword>
<organism evidence="7 8">
    <name type="scientific">Streptomyces fuscus</name>
    <dbReference type="NCBI Taxonomy" id="3048495"/>
    <lineage>
        <taxon>Bacteria</taxon>
        <taxon>Bacillati</taxon>
        <taxon>Actinomycetota</taxon>
        <taxon>Actinomycetes</taxon>
        <taxon>Kitasatosporales</taxon>
        <taxon>Streptomycetaceae</taxon>
        <taxon>Streptomyces</taxon>
    </lineage>
</organism>
<comment type="caution">
    <text evidence="7">The sequence shown here is derived from an EMBL/GenBank/DDBJ whole genome shotgun (WGS) entry which is preliminary data.</text>
</comment>
<dbReference type="CDD" id="cd07729">
    <property type="entry name" value="AHL_lactonase_MBL-fold"/>
    <property type="match status" value="1"/>
</dbReference>
<dbReference type="InterPro" id="IPR001279">
    <property type="entry name" value="Metallo-B-lactamas"/>
</dbReference>
<dbReference type="Proteomes" id="UP001241926">
    <property type="component" value="Unassembled WGS sequence"/>
</dbReference>
<evidence type="ECO:0000313" key="7">
    <source>
        <dbReference type="EMBL" id="MDL2080844.1"/>
    </source>
</evidence>
<dbReference type="InterPro" id="IPR051013">
    <property type="entry name" value="MBL_superfamily_lactonases"/>
</dbReference>
<reference evidence="7 8" key="1">
    <citation type="submission" date="2023-05" db="EMBL/GenBank/DDBJ databases">
        <title>Streptomyces fuscus sp. nov., a brown-black pigment producing actinomyces isolated from dry sand of Sea duck farm.</title>
        <authorList>
            <person name="Xie J."/>
            <person name="Shen N."/>
        </authorList>
    </citation>
    <scope>NUCLEOTIDE SEQUENCE [LARGE SCALE GENOMIC DNA]</scope>
    <source>
        <strain evidence="7 8">GXMU-J15</strain>
    </source>
</reference>
<dbReference type="EMBL" id="JASJUS010000038">
    <property type="protein sequence ID" value="MDL2080844.1"/>
    <property type="molecule type" value="Genomic_DNA"/>
</dbReference>
<dbReference type="PANTHER" id="PTHR42978">
    <property type="entry name" value="QUORUM-QUENCHING LACTONASE YTNP-RELATED-RELATED"/>
    <property type="match status" value="1"/>
</dbReference>
<evidence type="ECO:0000313" key="8">
    <source>
        <dbReference type="Proteomes" id="UP001241926"/>
    </source>
</evidence>
<dbReference type="PANTHER" id="PTHR42978:SF2">
    <property type="entry name" value="102 KBASES UNSTABLE REGION: FROM 1 TO 119443"/>
    <property type="match status" value="1"/>
</dbReference>
<proteinExistence type="inferred from homology"/>